<name>A0A5C5UU07_9CORY</name>
<dbReference type="Pfam" id="PF14013">
    <property type="entry name" value="MT0933_antitox"/>
    <property type="match status" value="1"/>
</dbReference>
<dbReference type="RefSeq" id="WP_146323168.1">
    <property type="nucleotide sequence ID" value="NZ_BAABLR010000076.1"/>
</dbReference>
<dbReference type="EMBL" id="VOHM01000001">
    <property type="protein sequence ID" value="TWT29052.1"/>
    <property type="molecule type" value="Genomic_DNA"/>
</dbReference>
<dbReference type="InterPro" id="IPR028037">
    <property type="entry name" value="Antitoxin_Rv0909/MT0933"/>
</dbReference>
<evidence type="ECO:0000313" key="2">
    <source>
        <dbReference type="EMBL" id="TWT29052.1"/>
    </source>
</evidence>
<protein>
    <submittedName>
        <fullName evidence="2">Antitoxin</fullName>
    </submittedName>
</protein>
<feature type="compositionally biased region" description="Basic and acidic residues" evidence="1">
    <location>
        <begin position="7"/>
        <end position="16"/>
    </location>
</feature>
<dbReference type="AlphaFoldDB" id="A0A5C5UU07"/>
<sequence>MGIFDAAKQKAQDALKSEQTTDTVLDKGEELAKNKFGADKADQVSKARQVIDDKVGE</sequence>
<dbReference type="Proteomes" id="UP000320791">
    <property type="component" value="Unassembled WGS sequence"/>
</dbReference>
<proteinExistence type="predicted"/>
<organism evidence="2 3">
    <name type="scientific">Corynebacterium canis</name>
    <dbReference type="NCBI Taxonomy" id="679663"/>
    <lineage>
        <taxon>Bacteria</taxon>
        <taxon>Bacillati</taxon>
        <taxon>Actinomycetota</taxon>
        <taxon>Actinomycetes</taxon>
        <taxon>Mycobacteriales</taxon>
        <taxon>Corynebacteriaceae</taxon>
        <taxon>Corynebacterium</taxon>
    </lineage>
</organism>
<keyword evidence="3" id="KW-1185">Reference proteome</keyword>
<reference evidence="2 3" key="1">
    <citation type="submission" date="2019-08" db="EMBL/GenBank/DDBJ databases">
        <authorList>
            <person name="Lei W."/>
        </authorList>
    </citation>
    <scope>NUCLEOTIDE SEQUENCE [LARGE SCALE GENOMIC DNA]</scope>
    <source>
        <strain evidence="2 3">CCUG 58627</strain>
    </source>
</reference>
<gene>
    <name evidence="2" type="ORF">FRX94_00570</name>
</gene>
<evidence type="ECO:0000256" key="1">
    <source>
        <dbReference type="SAM" id="MobiDB-lite"/>
    </source>
</evidence>
<dbReference type="OrthoDB" id="4421423at2"/>
<comment type="caution">
    <text evidence="2">The sequence shown here is derived from an EMBL/GenBank/DDBJ whole genome shotgun (WGS) entry which is preliminary data.</text>
</comment>
<accession>A0A5C5UU07</accession>
<feature type="region of interest" description="Disordered" evidence="1">
    <location>
        <begin position="1"/>
        <end position="22"/>
    </location>
</feature>
<evidence type="ECO:0000313" key="3">
    <source>
        <dbReference type="Proteomes" id="UP000320791"/>
    </source>
</evidence>